<dbReference type="AlphaFoldDB" id="A0A955ICN5"/>
<reference evidence="1" key="1">
    <citation type="submission" date="2020-04" db="EMBL/GenBank/DDBJ databases">
        <authorList>
            <person name="Zhang T."/>
        </authorList>
    </citation>
    <scope>NUCLEOTIDE SEQUENCE</scope>
    <source>
        <strain evidence="1">HKST-UBA13</strain>
    </source>
</reference>
<dbReference type="EMBL" id="JAGQLJ010000048">
    <property type="protein sequence ID" value="MCA9381113.1"/>
    <property type="molecule type" value="Genomic_DNA"/>
</dbReference>
<protein>
    <submittedName>
        <fullName evidence="1">Uncharacterized protein</fullName>
    </submittedName>
</protein>
<organism evidence="1 2">
    <name type="scientific">Candidatus Dojkabacteria bacterium</name>
    <dbReference type="NCBI Taxonomy" id="2099670"/>
    <lineage>
        <taxon>Bacteria</taxon>
        <taxon>Candidatus Dojkabacteria</taxon>
    </lineage>
</organism>
<evidence type="ECO:0000313" key="1">
    <source>
        <dbReference type="EMBL" id="MCA9381113.1"/>
    </source>
</evidence>
<dbReference type="Proteomes" id="UP000775877">
    <property type="component" value="Unassembled WGS sequence"/>
</dbReference>
<comment type="caution">
    <text evidence="1">The sequence shown here is derived from an EMBL/GenBank/DDBJ whole genome shotgun (WGS) entry which is preliminary data.</text>
</comment>
<accession>A0A955ICN5</accession>
<reference evidence="1" key="2">
    <citation type="journal article" date="2021" name="Microbiome">
        <title>Successional dynamics and alternative stable states in a saline activated sludge microbial community over 9 years.</title>
        <authorList>
            <person name="Wang Y."/>
            <person name="Ye J."/>
            <person name="Ju F."/>
            <person name="Liu L."/>
            <person name="Boyd J.A."/>
            <person name="Deng Y."/>
            <person name="Parks D.H."/>
            <person name="Jiang X."/>
            <person name="Yin X."/>
            <person name="Woodcroft B.J."/>
            <person name="Tyson G.W."/>
            <person name="Hugenholtz P."/>
            <person name="Polz M.F."/>
            <person name="Zhang T."/>
        </authorList>
    </citation>
    <scope>NUCLEOTIDE SEQUENCE</scope>
    <source>
        <strain evidence="1">HKST-UBA13</strain>
    </source>
</reference>
<gene>
    <name evidence="1" type="ORF">KC678_02515</name>
</gene>
<sequence>MEPTDPTLDDGITWDYLRDNPEEMSIETLAFVGVKNISKAFNNFHMVFTGLKEQYRDMASEEIEEIKNEEPLDEDALLTFEAILEKHDRVISIKDGCIHSMIEDGFINELEKDKFTNFDYIYDNIIGVPFIDLQVNSNGMIAKPELVRGVNFTIELYKRMRSQGLSHWEDLCR</sequence>
<proteinExistence type="predicted"/>
<name>A0A955ICN5_9BACT</name>
<evidence type="ECO:0000313" key="2">
    <source>
        <dbReference type="Proteomes" id="UP000775877"/>
    </source>
</evidence>